<feature type="signal peptide" evidence="4">
    <location>
        <begin position="1"/>
        <end position="24"/>
    </location>
</feature>
<dbReference type="SMART" id="SM00408">
    <property type="entry name" value="IGc2"/>
    <property type="match status" value="1"/>
</dbReference>
<protein>
    <recommendedName>
        <fullName evidence="5">Ig-like domain-containing protein</fullName>
    </recommendedName>
</protein>
<dbReference type="Proteomes" id="UP000694521">
    <property type="component" value="Unplaced"/>
</dbReference>
<keyword evidence="4" id="KW-0732">Signal</keyword>
<dbReference type="SMART" id="SM00409">
    <property type="entry name" value="IG"/>
    <property type="match status" value="1"/>
</dbReference>
<name>A0A8B9INK9_ANSCY</name>
<feature type="domain" description="Ig-like" evidence="5">
    <location>
        <begin position="26"/>
        <end position="100"/>
    </location>
</feature>
<dbReference type="InterPro" id="IPR003598">
    <property type="entry name" value="Ig_sub2"/>
</dbReference>
<evidence type="ECO:0000313" key="7">
    <source>
        <dbReference type="Proteomes" id="UP000694521"/>
    </source>
</evidence>
<dbReference type="InterPro" id="IPR051755">
    <property type="entry name" value="Ig-like_CS_Receptor"/>
</dbReference>
<sequence length="196" mass="21415">CKEPGAVLWCPAVLSLSPGAGAQADPSFELRQPQKEMSVMVGETLTLTCTVSEGRPVGPVRWLKDWGSGNETIYDQKEPLTHFTILIRDVRPEDAGTYYCVKFRKTHTGDELYRRGEGTVVSVHSKWGSQPSTTPLRAPQLGPSPACGQAHAAPRPAPSPRSALCLHRDFSISQRGGCSCRASVRLWHGRPSRKLP</sequence>
<feature type="chain" id="PRO_5034294677" description="Ig-like domain-containing protein" evidence="4">
    <location>
        <begin position="25"/>
        <end position="196"/>
    </location>
</feature>
<evidence type="ECO:0000313" key="6">
    <source>
        <dbReference type="Ensembl" id="ENSACDP00005020778.1"/>
    </source>
</evidence>
<evidence type="ECO:0000259" key="5">
    <source>
        <dbReference type="PROSITE" id="PS50835"/>
    </source>
</evidence>
<keyword evidence="7" id="KW-1185">Reference proteome</keyword>
<reference evidence="6" key="2">
    <citation type="submission" date="2025-09" db="UniProtKB">
        <authorList>
            <consortium name="Ensembl"/>
        </authorList>
    </citation>
    <scope>IDENTIFICATION</scope>
</reference>
<organism evidence="6 7">
    <name type="scientific">Anser cygnoides</name>
    <name type="common">Swan goose</name>
    <dbReference type="NCBI Taxonomy" id="8845"/>
    <lineage>
        <taxon>Eukaryota</taxon>
        <taxon>Metazoa</taxon>
        <taxon>Chordata</taxon>
        <taxon>Craniata</taxon>
        <taxon>Vertebrata</taxon>
        <taxon>Euteleostomi</taxon>
        <taxon>Archelosauria</taxon>
        <taxon>Archosauria</taxon>
        <taxon>Dinosauria</taxon>
        <taxon>Saurischia</taxon>
        <taxon>Theropoda</taxon>
        <taxon>Coelurosauria</taxon>
        <taxon>Aves</taxon>
        <taxon>Neognathae</taxon>
        <taxon>Galloanserae</taxon>
        <taxon>Anseriformes</taxon>
        <taxon>Anatidae</taxon>
        <taxon>Anserinae</taxon>
        <taxon>Anser</taxon>
    </lineage>
</organism>
<dbReference type="Gene3D" id="2.60.40.10">
    <property type="entry name" value="Immunoglobulins"/>
    <property type="match status" value="1"/>
</dbReference>
<keyword evidence="1" id="KW-1015">Disulfide bond</keyword>
<evidence type="ECO:0000256" key="2">
    <source>
        <dbReference type="ARBA" id="ARBA00023180"/>
    </source>
</evidence>
<keyword evidence="2" id="KW-0325">Glycoprotein</keyword>
<reference evidence="6" key="1">
    <citation type="submission" date="2025-08" db="UniProtKB">
        <authorList>
            <consortium name="Ensembl"/>
        </authorList>
    </citation>
    <scope>IDENTIFICATION</scope>
</reference>
<dbReference type="InterPro" id="IPR036179">
    <property type="entry name" value="Ig-like_dom_sf"/>
</dbReference>
<accession>A0A8B9INK9</accession>
<dbReference type="AlphaFoldDB" id="A0A8B9INK9"/>
<dbReference type="PANTHER" id="PTHR19971">
    <property type="entry name" value="SIGNAL-REGULATORY PROTEIN BETA"/>
    <property type="match status" value="1"/>
</dbReference>
<evidence type="ECO:0000256" key="4">
    <source>
        <dbReference type="SAM" id="SignalP"/>
    </source>
</evidence>
<dbReference type="PROSITE" id="PS50835">
    <property type="entry name" value="IG_LIKE"/>
    <property type="match status" value="1"/>
</dbReference>
<evidence type="ECO:0000256" key="3">
    <source>
        <dbReference type="SAM" id="MobiDB-lite"/>
    </source>
</evidence>
<proteinExistence type="predicted"/>
<evidence type="ECO:0000256" key="1">
    <source>
        <dbReference type="ARBA" id="ARBA00023157"/>
    </source>
</evidence>
<dbReference type="Pfam" id="PF13927">
    <property type="entry name" value="Ig_3"/>
    <property type="match status" value="1"/>
</dbReference>
<dbReference type="InterPro" id="IPR013783">
    <property type="entry name" value="Ig-like_fold"/>
</dbReference>
<dbReference type="InterPro" id="IPR003599">
    <property type="entry name" value="Ig_sub"/>
</dbReference>
<dbReference type="InterPro" id="IPR007110">
    <property type="entry name" value="Ig-like_dom"/>
</dbReference>
<feature type="region of interest" description="Disordered" evidence="3">
    <location>
        <begin position="125"/>
        <end position="159"/>
    </location>
</feature>
<dbReference type="Ensembl" id="ENSACDT00005024858.1">
    <property type="protein sequence ID" value="ENSACDP00005020778.1"/>
    <property type="gene ID" value="ENSACDG00005015049.1"/>
</dbReference>
<dbReference type="SUPFAM" id="SSF48726">
    <property type="entry name" value="Immunoglobulin"/>
    <property type="match status" value="1"/>
</dbReference>